<organism evidence="1 2">
    <name type="scientific">Mycobacterium tuberculosis</name>
    <dbReference type="NCBI Taxonomy" id="1773"/>
    <lineage>
        <taxon>Bacteria</taxon>
        <taxon>Bacillati</taxon>
        <taxon>Actinomycetota</taxon>
        <taxon>Actinomycetes</taxon>
        <taxon>Mycobacteriales</taxon>
        <taxon>Mycobacteriaceae</taxon>
        <taxon>Mycobacterium</taxon>
        <taxon>Mycobacterium tuberculosis complex</taxon>
    </lineage>
</organism>
<sequence length="59" mass="5995">MDAVGNVVGNQGGHADAKVDILTVFELRGHPCGHLVSAPARGAHCRTVSLSIFLAGLGT</sequence>
<dbReference type="Proteomes" id="UP000039021">
    <property type="component" value="Unassembled WGS sequence"/>
</dbReference>
<proteinExistence type="predicted"/>
<dbReference type="AlphaFoldDB" id="A0A916LHG3"/>
<gene>
    <name evidence="1" type="ORF">ERS007739_05454</name>
</gene>
<comment type="caution">
    <text evidence="1">The sequence shown here is derived from an EMBL/GenBank/DDBJ whole genome shotgun (WGS) entry which is preliminary data.</text>
</comment>
<evidence type="ECO:0000313" key="1">
    <source>
        <dbReference type="EMBL" id="CPB87289.1"/>
    </source>
</evidence>
<reference evidence="2" key="1">
    <citation type="submission" date="2015-03" db="EMBL/GenBank/DDBJ databases">
        <authorList>
            <consortium name="Pathogen Informatics"/>
        </authorList>
    </citation>
    <scope>NUCLEOTIDE SEQUENCE [LARGE SCALE GENOMIC DNA]</scope>
    <source>
        <strain evidence="2">N09902308</strain>
    </source>
</reference>
<name>A0A916LHG3_MYCTX</name>
<evidence type="ECO:0000313" key="2">
    <source>
        <dbReference type="Proteomes" id="UP000039021"/>
    </source>
</evidence>
<dbReference type="EMBL" id="CSBK01004413">
    <property type="protein sequence ID" value="CPB87289.1"/>
    <property type="molecule type" value="Genomic_DNA"/>
</dbReference>
<protein>
    <submittedName>
        <fullName evidence="1">Uncharacterized protein</fullName>
    </submittedName>
</protein>
<accession>A0A916LHG3</accession>